<dbReference type="SUPFAM" id="SSF51430">
    <property type="entry name" value="NAD(P)-linked oxidoreductase"/>
    <property type="match status" value="1"/>
</dbReference>
<dbReference type="GO" id="GO:0005737">
    <property type="term" value="C:cytoplasm"/>
    <property type="evidence" value="ECO:0007669"/>
    <property type="project" value="TreeGrafter"/>
</dbReference>
<sequence>MQQVIDSVKSAIGATKLPTGQLGKNGPFVTRMGYGAMGLSAFYGKPKPDEERFAVLDKLYEEGELFWDTADMYMDNEDLIGNWFKNNPGKREQIFLATKFANLRDEQGNPIVDSSPEYCKKACDKSLSRLGVKNIDLYYAHRLDGKTPVEKTVQAMKELKEAGKIKYLGLSEVSSESLRRAYAVHPITAVQIEYSPFSLDIESEQIGLLKTCRELGVAVVAYSPIGRGMLGGSIRSPDDFEEGDFRRFAPRFSAENFPKNLKLVDQITEIAKKKGLTASQITLAWLMAQGDDIFPIPGTTNLSRVDENLGALKVKLTEEEKNEIRKACEEAEVAGSRYPEAFSKALFADTPAL</sequence>
<keyword evidence="5" id="KW-1185">Reference proteome</keyword>
<feature type="domain" description="NADP-dependent oxidoreductase" evidence="3">
    <location>
        <begin position="31"/>
        <end position="327"/>
    </location>
</feature>
<evidence type="ECO:0000256" key="1">
    <source>
        <dbReference type="ARBA" id="ARBA00023002"/>
    </source>
</evidence>
<dbReference type="Pfam" id="PF00248">
    <property type="entry name" value="Aldo_ket_red"/>
    <property type="match status" value="1"/>
</dbReference>
<dbReference type="HOGENOM" id="CLU_023205_2_1_1"/>
<dbReference type="Proteomes" id="UP000030672">
    <property type="component" value="Unassembled WGS sequence"/>
</dbReference>
<dbReference type="PRINTS" id="PR00069">
    <property type="entry name" value="ALDKETRDTASE"/>
</dbReference>
<dbReference type="AlphaFoldDB" id="A0A074W6L5"/>
<keyword evidence="1" id="KW-0560">Oxidoreductase</keyword>
<protein>
    <submittedName>
        <fullName evidence="4">Aldo/keto reductase</fullName>
    </submittedName>
</protein>
<evidence type="ECO:0000313" key="4">
    <source>
        <dbReference type="EMBL" id="KEQ67209.1"/>
    </source>
</evidence>
<dbReference type="GO" id="GO:0016491">
    <property type="term" value="F:oxidoreductase activity"/>
    <property type="evidence" value="ECO:0007669"/>
    <property type="project" value="UniProtKB-KW"/>
</dbReference>
<dbReference type="EMBL" id="KL584824">
    <property type="protein sequence ID" value="KEQ67209.1"/>
    <property type="molecule type" value="Genomic_DNA"/>
</dbReference>
<organism evidence="4 5">
    <name type="scientific">Aureobasidium melanogenum (strain CBS 110374)</name>
    <name type="common">Aureobasidium pullulans var. melanogenum</name>
    <dbReference type="NCBI Taxonomy" id="1043003"/>
    <lineage>
        <taxon>Eukaryota</taxon>
        <taxon>Fungi</taxon>
        <taxon>Dikarya</taxon>
        <taxon>Ascomycota</taxon>
        <taxon>Pezizomycotina</taxon>
        <taxon>Dothideomycetes</taxon>
        <taxon>Dothideomycetidae</taxon>
        <taxon>Dothideales</taxon>
        <taxon>Saccotheciaceae</taxon>
        <taxon>Aureobasidium</taxon>
    </lineage>
</organism>
<dbReference type="PANTHER" id="PTHR43625:SF40">
    <property type="entry name" value="ALDO-KETO REDUCTASE YAKC [NADP(+)]"/>
    <property type="match status" value="1"/>
</dbReference>
<name>A0A074W6L5_AURM1</name>
<dbReference type="InterPro" id="IPR036812">
    <property type="entry name" value="NAD(P)_OxRdtase_dom_sf"/>
</dbReference>
<dbReference type="STRING" id="1043003.A0A074W6L5"/>
<dbReference type="GeneID" id="63918983"/>
<dbReference type="PANTHER" id="PTHR43625">
    <property type="entry name" value="AFLATOXIN B1 ALDEHYDE REDUCTASE"/>
    <property type="match status" value="1"/>
</dbReference>
<proteinExistence type="predicted"/>
<evidence type="ECO:0000313" key="5">
    <source>
        <dbReference type="Proteomes" id="UP000030672"/>
    </source>
</evidence>
<gene>
    <name evidence="4" type="ORF">M437DRAFT_71034</name>
</gene>
<dbReference type="RefSeq" id="XP_040884232.1">
    <property type="nucleotide sequence ID" value="XM_041025610.1"/>
</dbReference>
<keyword evidence="2" id="KW-0175">Coiled coil</keyword>
<accession>A0A074W6L5</accession>
<dbReference type="InterPro" id="IPR020471">
    <property type="entry name" value="AKR"/>
</dbReference>
<dbReference type="Gene3D" id="3.20.20.100">
    <property type="entry name" value="NADP-dependent oxidoreductase domain"/>
    <property type="match status" value="1"/>
</dbReference>
<evidence type="ECO:0000259" key="3">
    <source>
        <dbReference type="Pfam" id="PF00248"/>
    </source>
</evidence>
<feature type="coiled-coil region" evidence="2">
    <location>
        <begin position="302"/>
        <end position="334"/>
    </location>
</feature>
<dbReference type="InterPro" id="IPR023210">
    <property type="entry name" value="NADP_OxRdtase_dom"/>
</dbReference>
<evidence type="ECO:0000256" key="2">
    <source>
        <dbReference type="SAM" id="Coils"/>
    </source>
</evidence>
<reference evidence="4 5" key="1">
    <citation type="journal article" date="2014" name="BMC Genomics">
        <title>Genome sequencing of four Aureobasidium pullulans varieties: biotechnological potential, stress tolerance, and description of new species.</title>
        <authorList>
            <person name="Gostin Ar C."/>
            <person name="Ohm R.A."/>
            <person name="Kogej T."/>
            <person name="Sonjak S."/>
            <person name="Turk M."/>
            <person name="Zajc J."/>
            <person name="Zalar P."/>
            <person name="Grube M."/>
            <person name="Sun H."/>
            <person name="Han J."/>
            <person name="Sharma A."/>
            <person name="Chiniquy J."/>
            <person name="Ngan C.Y."/>
            <person name="Lipzen A."/>
            <person name="Barry K."/>
            <person name="Grigoriev I.V."/>
            <person name="Gunde-Cimerman N."/>
        </authorList>
    </citation>
    <scope>NUCLEOTIDE SEQUENCE [LARGE SCALE GENOMIC DNA]</scope>
    <source>
        <strain evidence="4 5">CBS 110374</strain>
    </source>
</reference>
<dbReference type="CDD" id="cd19144">
    <property type="entry name" value="AKR_AKR13A1"/>
    <property type="match status" value="1"/>
</dbReference>
<dbReference type="InterPro" id="IPR050791">
    <property type="entry name" value="Aldo-Keto_reductase"/>
</dbReference>